<keyword evidence="7" id="KW-0812">Transmembrane</keyword>
<protein>
    <submittedName>
        <fullName evidence="8">MetQ/NlpA family ABC transporter substrate-binding protein</fullName>
    </submittedName>
</protein>
<evidence type="ECO:0000313" key="8">
    <source>
        <dbReference type="EMBL" id="MCE7010420.1"/>
    </source>
</evidence>
<dbReference type="SUPFAM" id="SSF53850">
    <property type="entry name" value="Periplasmic binding protein-like II"/>
    <property type="match status" value="1"/>
</dbReference>
<reference evidence="8 9" key="1">
    <citation type="submission" date="2021-12" db="EMBL/GenBank/DDBJ databases">
        <title>Genome sequence of Kibdelosporangium philippinense ATCC 49844.</title>
        <authorList>
            <person name="Fedorov E.A."/>
            <person name="Omeragic M."/>
            <person name="Shalygina K.F."/>
            <person name="Maclea K.S."/>
        </authorList>
    </citation>
    <scope>NUCLEOTIDE SEQUENCE [LARGE SCALE GENOMIC DNA]</scope>
    <source>
        <strain evidence="8 9">ATCC 49844</strain>
    </source>
</reference>
<sequence length="313" mass="33177">MAEQENTLSGLPEKPKRNRGLLIGVAVVVVVAIAAVVVLFATRGSDTAEGRTTVRIGTTEAGAEYWTTFRDLAGQQNIDLQVVNFSDYTQANPALSQSRIDLNLFQHLLFLTNYNVANNDTLTPIASTYIVPLSLYSRKHAGVADIPNGGTIAIPNDPTNQARALLVLQKANLIVLKGGGTVLSTPAEIDKERSKVSVTPVDAAQTVASLPSVDGSIVNNNFALNGGLDPSKALFADNPADPSAEPYINAIVARAADKDNPVYAKVAQIYKDVRVANEVKAESKNTAVLVDRSAADLTAITARLADTIRASRS</sequence>
<organism evidence="8 9">
    <name type="scientific">Kibdelosporangium philippinense</name>
    <dbReference type="NCBI Taxonomy" id="211113"/>
    <lineage>
        <taxon>Bacteria</taxon>
        <taxon>Bacillati</taxon>
        <taxon>Actinomycetota</taxon>
        <taxon>Actinomycetes</taxon>
        <taxon>Pseudonocardiales</taxon>
        <taxon>Pseudonocardiaceae</taxon>
        <taxon>Kibdelosporangium</taxon>
    </lineage>
</organism>
<evidence type="ECO:0000256" key="5">
    <source>
        <dbReference type="ARBA" id="ARBA00023139"/>
    </source>
</evidence>
<dbReference type="Proteomes" id="UP001521150">
    <property type="component" value="Unassembled WGS sequence"/>
</dbReference>
<keyword evidence="5" id="KW-0564">Palmitate</keyword>
<comment type="subcellular location">
    <subcellularLocation>
        <location evidence="1">Membrane</location>
        <topology evidence="1">Lipid-anchor</topology>
    </subcellularLocation>
</comment>
<feature type="transmembrane region" description="Helical" evidence="7">
    <location>
        <begin position="21"/>
        <end position="41"/>
    </location>
</feature>
<dbReference type="Gene3D" id="3.40.190.10">
    <property type="entry name" value="Periplasmic binding protein-like II"/>
    <property type="match status" value="2"/>
</dbReference>
<evidence type="ECO:0000256" key="1">
    <source>
        <dbReference type="ARBA" id="ARBA00004635"/>
    </source>
</evidence>
<name>A0ABS8ZTV4_9PSEU</name>
<comment type="caution">
    <text evidence="8">The sequence shown here is derived from an EMBL/GenBank/DDBJ whole genome shotgun (WGS) entry which is preliminary data.</text>
</comment>
<evidence type="ECO:0000256" key="3">
    <source>
        <dbReference type="ARBA" id="ARBA00022729"/>
    </source>
</evidence>
<gene>
    <name evidence="8" type="ORF">LWC34_47595</name>
</gene>
<evidence type="ECO:0000256" key="4">
    <source>
        <dbReference type="ARBA" id="ARBA00023136"/>
    </source>
</evidence>
<proteinExistence type="inferred from homology"/>
<dbReference type="Pfam" id="PF03180">
    <property type="entry name" value="Lipoprotein_9"/>
    <property type="match status" value="1"/>
</dbReference>
<dbReference type="RefSeq" id="WP_233732188.1">
    <property type="nucleotide sequence ID" value="NZ_JAJVCN010000004.1"/>
</dbReference>
<dbReference type="InterPro" id="IPR004872">
    <property type="entry name" value="Lipoprotein_NlpA"/>
</dbReference>
<evidence type="ECO:0000256" key="6">
    <source>
        <dbReference type="ARBA" id="ARBA00023288"/>
    </source>
</evidence>
<keyword evidence="4 7" id="KW-0472">Membrane</keyword>
<dbReference type="PANTHER" id="PTHR30429:SF3">
    <property type="entry name" value="LIPOPROTEIN"/>
    <property type="match status" value="1"/>
</dbReference>
<comment type="similarity">
    <text evidence="2">Belongs to the NlpA lipoprotein family.</text>
</comment>
<keyword evidence="9" id="KW-1185">Reference proteome</keyword>
<evidence type="ECO:0000256" key="2">
    <source>
        <dbReference type="ARBA" id="ARBA00008973"/>
    </source>
</evidence>
<accession>A0ABS8ZTV4</accession>
<evidence type="ECO:0000313" key="9">
    <source>
        <dbReference type="Proteomes" id="UP001521150"/>
    </source>
</evidence>
<keyword evidence="7" id="KW-1133">Transmembrane helix</keyword>
<dbReference type="PANTHER" id="PTHR30429">
    <property type="entry name" value="D-METHIONINE-BINDING LIPOPROTEIN METQ"/>
    <property type="match status" value="1"/>
</dbReference>
<evidence type="ECO:0000256" key="7">
    <source>
        <dbReference type="SAM" id="Phobius"/>
    </source>
</evidence>
<keyword evidence="3" id="KW-0732">Signal</keyword>
<keyword evidence="6" id="KW-0449">Lipoprotein</keyword>
<dbReference type="EMBL" id="JAJVCN010000004">
    <property type="protein sequence ID" value="MCE7010420.1"/>
    <property type="molecule type" value="Genomic_DNA"/>
</dbReference>